<organism evidence="6 7">
    <name type="scientific">Ignisphaera aggregans</name>
    <dbReference type="NCBI Taxonomy" id="334771"/>
    <lineage>
        <taxon>Archaea</taxon>
        <taxon>Thermoproteota</taxon>
        <taxon>Thermoprotei</taxon>
        <taxon>Desulfurococcales</taxon>
        <taxon>Desulfurococcaceae</taxon>
        <taxon>Ignisphaera</taxon>
    </lineage>
</organism>
<evidence type="ECO:0000313" key="6">
    <source>
        <dbReference type="EMBL" id="HIP56465.1"/>
    </source>
</evidence>
<dbReference type="CDD" id="cd03214">
    <property type="entry name" value="ABC_Iron-Siderophores_B12_Hemin"/>
    <property type="match status" value="1"/>
</dbReference>
<dbReference type="SUPFAM" id="SSF52540">
    <property type="entry name" value="P-loop containing nucleoside triphosphate hydrolases"/>
    <property type="match status" value="1"/>
</dbReference>
<protein>
    <submittedName>
        <fullName evidence="6">ABC transporter ATP-binding protein</fullName>
    </submittedName>
</protein>
<dbReference type="PROSITE" id="PS50893">
    <property type="entry name" value="ABC_TRANSPORTER_2"/>
    <property type="match status" value="1"/>
</dbReference>
<dbReference type="PANTHER" id="PTHR42794">
    <property type="entry name" value="HEMIN IMPORT ATP-BINDING PROTEIN HMUV"/>
    <property type="match status" value="1"/>
</dbReference>
<dbReference type="InterPro" id="IPR003593">
    <property type="entry name" value="AAA+_ATPase"/>
</dbReference>
<dbReference type="AlphaFoldDB" id="A0A833DT55"/>
<evidence type="ECO:0000256" key="3">
    <source>
        <dbReference type="ARBA" id="ARBA00022840"/>
    </source>
</evidence>
<evidence type="ECO:0000256" key="4">
    <source>
        <dbReference type="ARBA" id="ARBA00022967"/>
    </source>
</evidence>
<keyword evidence="2" id="KW-0547">Nucleotide-binding</keyword>
<dbReference type="GO" id="GO:0005524">
    <property type="term" value="F:ATP binding"/>
    <property type="evidence" value="ECO:0007669"/>
    <property type="project" value="UniProtKB-KW"/>
</dbReference>
<evidence type="ECO:0000259" key="5">
    <source>
        <dbReference type="PROSITE" id="PS50893"/>
    </source>
</evidence>
<keyword evidence="4" id="KW-1278">Translocase</keyword>
<feature type="domain" description="ABC transporter" evidence="5">
    <location>
        <begin position="1"/>
        <end position="226"/>
    </location>
</feature>
<comment type="caution">
    <text evidence="6">The sequence shown here is derived from an EMBL/GenBank/DDBJ whole genome shotgun (WGS) entry which is preliminary data.</text>
</comment>
<dbReference type="PANTHER" id="PTHR42794:SF1">
    <property type="entry name" value="HEMIN IMPORT ATP-BINDING PROTEIN HMUV"/>
    <property type="match status" value="1"/>
</dbReference>
<dbReference type="GO" id="GO:0016887">
    <property type="term" value="F:ATP hydrolysis activity"/>
    <property type="evidence" value="ECO:0007669"/>
    <property type="project" value="InterPro"/>
</dbReference>
<evidence type="ECO:0000256" key="1">
    <source>
        <dbReference type="ARBA" id="ARBA00022448"/>
    </source>
</evidence>
<gene>
    <name evidence="6" type="ORF">EYH02_00095</name>
</gene>
<evidence type="ECO:0000256" key="2">
    <source>
        <dbReference type="ARBA" id="ARBA00022741"/>
    </source>
</evidence>
<sequence length="262" mass="29175">PRNPVIRDVSFTVEAGEILAVVGPNGAGKTTLLRCLAGFIKPLRGEVLVAGMDPSRASSRALAKVVGYVTPDVKAPPLLTVLEFVMLGRLVPRGSWRVDVEDIEISYEALTLLGIEHLAEKRLDELSTGQRQLVFLAQALAKKPRVLLLDEPTASLDLRRQHDVMKLVHDLTREQRISTVIATHDLNLAIDYSDKILILNRGEVKAYGRPEEVLTPQLIEDVYGVEAKLIRIDGVLRIVTLVRRVHRNRSEESAVLERKHVE</sequence>
<feature type="non-terminal residue" evidence="6">
    <location>
        <position position="1"/>
    </location>
</feature>
<evidence type="ECO:0000313" key="7">
    <source>
        <dbReference type="Proteomes" id="UP000605805"/>
    </source>
</evidence>
<dbReference type="InterPro" id="IPR003439">
    <property type="entry name" value="ABC_transporter-like_ATP-bd"/>
</dbReference>
<name>A0A833DT55_9CREN</name>
<dbReference type="FunFam" id="3.40.50.300:FF:000134">
    <property type="entry name" value="Iron-enterobactin ABC transporter ATP-binding protein"/>
    <property type="match status" value="1"/>
</dbReference>
<proteinExistence type="predicted"/>
<keyword evidence="3 6" id="KW-0067">ATP-binding</keyword>
<dbReference type="EMBL" id="DQTV01000003">
    <property type="protein sequence ID" value="HIP56465.1"/>
    <property type="molecule type" value="Genomic_DNA"/>
</dbReference>
<dbReference type="Pfam" id="PF00005">
    <property type="entry name" value="ABC_tran"/>
    <property type="match status" value="1"/>
</dbReference>
<dbReference type="Gene3D" id="3.40.50.300">
    <property type="entry name" value="P-loop containing nucleotide triphosphate hydrolases"/>
    <property type="match status" value="1"/>
</dbReference>
<accession>A0A833DT55</accession>
<dbReference type="InterPro" id="IPR027417">
    <property type="entry name" value="P-loop_NTPase"/>
</dbReference>
<dbReference type="Proteomes" id="UP000605805">
    <property type="component" value="Unassembled WGS sequence"/>
</dbReference>
<dbReference type="SMART" id="SM00382">
    <property type="entry name" value="AAA"/>
    <property type="match status" value="1"/>
</dbReference>
<reference evidence="6" key="1">
    <citation type="journal article" date="2020" name="ISME J.">
        <title>Gammaproteobacteria mediating utilization of methyl-, sulfur- and petroleum organic compounds in deep ocean hydrothermal plumes.</title>
        <authorList>
            <person name="Zhou Z."/>
            <person name="Liu Y."/>
            <person name="Pan J."/>
            <person name="Cron B.R."/>
            <person name="Toner B.M."/>
            <person name="Anantharaman K."/>
            <person name="Breier J.A."/>
            <person name="Dick G.J."/>
            <person name="Li M."/>
        </authorList>
    </citation>
    <scope>NUCLEOTIDE SEQUENCE</scope>
    <source>
        <strain evidence="6">SZUA-1435</strain>
    </source>
</reference>
<keyword evidence="1" id="KW-0813">Transport</keyword>